<dbReference type="PANTHER" id="PTHR20859:SF53">
    <property type="entry name" value="INTERLEUKIN-22 RECEPTOR SUBUNIT ALPHA-1"/>
    <property type="match status" value="1"/>
</dbReference>
<protein>
    <submittedName>
        <fullName evidence="5">Uncharacterized protein</fullName>
    </submittedName>
</protein>
<evidence type="ECO:0000256" key="1">
    <source>
        <dbReference type="SAM" id="Phobius"/>
    </source>
</evidence>
<feature type="transmembrane region" description="Helical" evidence="1">
    <location>
        <begin position="220"/>
        <end position="242"/>
    </location>
</feature>
<organism evidence="5 6">
    <name type="scientific">Umbra pygmaea</name>
    <name type="common">Eastern mudminnow</name>
    <dbReference type="NCBI Taxonomy" id="75934"/>
    <lineage>
        <taxon>Eukaryota</taxon>
        <taxon>Metazoa</taxon>
        <taxon>Chordata</taxon>
        <taxon>Craniata</taxon>
        <taxon>Vertebrata</taxon>
        <taxon>Euteleostomi</taxon>
        <taxon>Actinopterygii</taxon>
        <taxon>Neopterygii</taxon>
        <taxon>Teleostei</taxon>
        <taxon>Protacanthopterygii</taxon>
        <taxon>Esociformes</taxon>
        <taxon>Umbridae</taxon>
        <taxon>Umbra</taxon>
    </lineage>
</organism>
<dbReference type="InterPro" id="IPR003961">
    <property type="entry name" value="FN3_dom"/>
</dbReference>
<keyword evidence="2" id="KW-0732">Signal</keyword>
<keyword evidence="6" id="KW-1185">Reference proteome</keyword>
<comment type="caution">
    <text evidence="5">The sequence shown here is derived from an EMBL/GenBank/DDBJ whole genome shotgun (WGS) entry which is preliminary data.</text>
</comment>
<dbReference type="Gene3D" id="2.60.40.10">
    <property type="entry name" value="Immunoglobulins"/>
    <property type="match status" value="1"/>
</dbReference>
<evidence type="ECO:0000259" key="4">
    <source>
        <dbReference type="Pfam" id="PF09294"/>
    </source>
</evidence>
<dbReference type="Pfam" id="PF09294">
    <property type="entry name" value="Interfer-bind"/>
    <property type="match status" value="1"/>
</dbReference>
<keyword evidence="1" id="KW-0812">Transmembrane</keyword>
<accession>A0ABD0XNJ7</accession>
<dbReference type="InterPro" id="IPR050650">
    <property type="entry name" value="Type-II_Cytokine-TF_Rcpt"/>
</dbReference>
<gene>
    <name evidence="5" type="ORF">UPYG_G00158430</name>
</gene>
<feature type="domain" description="Fibronectin type-III" evidence="3">
    <location>
        <begin position="2"/>
        <end position="103"/>
    </location>
</feature>
<feature type="chain" id="PRO_5044806606" evidence="2">
    <location>
        <begin position="18"/>
        <end position="270"/>
    </location>
</feature>
<dbReference type="AlphaFoldDB" id="A0ABD0XNJ7"/>
<dbReference type="PANTHER" id="PTHR20859">
    <property type="entry name" value="INTERFERON/INTERLEUKIN RECEPTOR"/>
    <property type="match status" value="1"/>
</dbReference>
<dbReference type="Pfam" id="PF01108">
    <property type="entry name" value="Tissue_fac"/>
    <property type="match status" value="1"/>
</dbReference>
<proteinExistence type="predicted"/>
<dbReference type="Proteomes" id="UP001557470">
    <property type="component" value="Unassembled WGS sequence"/>
</dbReference>
<evidence type="ECO:0000256" key="2">
    <source>
        <dbReference type="SAM" id="SignalP"/>
    </source>
</evidence>
<name>A0ABD0XNJ7_UMBPY</name>
<feature type="domain" description="Interferon/interleukin receptor" evidence="4">
    <location>
        <begin position="115"/>
        <end position="210"/>
    </location>
</feature>
<dbReference type="InterPro" id="IPR036116">
    <property type="entry name" value="FN3_sf"/>
</dbReference>
<feature type="signal peptide" evidence="2">
    <location>
        <begin position="1"/>
        <end position="17"/>
    </location>
</feature>
<evidence type="ECO:0000259" key="3">
    <source>
        <dbReference type="Pfam" id="PF01108"/>
    </source>
</evidence>
<reference evidence="5 6" key="1">
    <citation type="submission" date="2024-06" db="EMBL/GenBank/DDBJ databases">
        <authorList>
            <person name="Pan Q."/>
            <person name="Wen M."/>
            <person name="Jouanno E."/>
            <person name="Zahm M."/>
            <person name="Klopp C."/>
            <person name="Cabau C."/>
            <person name="Louis A."/>
            <person name="Berthelot C."/>
            <person name="Parey E."/>
            <person name="Roest Crollius H."/>
            <person name="Montfort J."/>
            <person name="Robinson-Rechavi M."/>
            <person name="Bouchez O."/>
            <person name="Lampietro C."/>
            <person name="Lopez Roques C."/>
            <person name="Donnadieu C."/>
            <person name="Postlethwait J."/>
            <person name="Bobe J."/>
            <person name="Verreycken H."/>
            <person name="Guiguen Y."/>
        </authorList>
    </citation>
    <scope>NUCLEOTIDE SEQUENCE [LARGE SCALE GENOMIC DNA]</scope>
    <source>
        <strain evidence="5">Up_M1</strain>
        <tissue evidence="5">Testis</tissue>
    </source>
</reference>
<dbReference type="EMBL" id="JAGEUA010000004">
    <property type="protein sequence ID" value="KAL0985544.1"/>
    <property type="molecule type" value="Genomic_DNA"/>
</dbReference>
<sequence length="270" mass="30099">MMWLLSLLLLHFTLVECFLPAPINVSIVSFNLEHSLTWLSGPGTPLNALYTVQSLNNMSWKTLKHCASLKTNQACDLTNTWKDYFHLYRARVQATTPSQRSNWTLSEVFDPLTDTTLGPPVVFVRGCGNCLILNATHPTSRGTQHLLKLFYMSFTCQVRRTRDGSQFSLTSSGYTVIDYLEPGVEYCITASPAMFLNIHSVPSEPHCAFTSPAPTNTVPVVLSVLCFLLVALFCGFLVYSGLLPRLHGHVLKALLLPMKSTIYSNTIQLH</sequence>
<evidence type="ECO:0000313" key="5">
    <source>
        <dbReference type="EMBL" id="KAL0985544.1"/>
    </source>
</evidence>
<dbReference type="InterPro" id="IPR015373">
    <property type="entry name" value="Interferon/interleukin_rcp_dom"/>
</dbReference>
<keyword evidence="1" id="KW-1133">Transmembrane helix</keyword>
<keyword evidence="1" id="KW-0472">Membrane</keyword>
<dbReference type="SUPFAM" id="SSF49265">
    <property type="entry name" value="Fibronectin type III"/>
    <property type="match status" value="2"/>
</dbReference>
<evidence type="ECO:0000313" key="6">
    <source>
        <dbReference type="Proteomes" id="UP001557470"/>
    </source>
</evidence>
<dbReference type="InterPro" id="IPR013783">
    <property type="entry name" value="Ig-like_fold"/>
</dbReference>